<dbReference type="PANTHER" id="PTHR43004">
    <property type="entry name" value="TRK SYSTEM POTASSIUM UPTAKE PROTEIN"/>
    <property type="match status" value="1"/>
</dbReference>
<dbReference type="GO" id="GO:0071949">
    <property type="term" value="F:FAD binding"/>
    <property type="evidence" value="ECO:0007669"/>
    <property type="project" value="InterPro"/>
</dbReference>
<dbReference type="SUPFAM" id="SSF51905">
    <property type="entry name" value="FAD/NAD(P)-binding domain"/>
    <property type="match status" value="1"/>
</dbReference>
<dbReference type="EMBL" id="VCKW01000027">
    <property type="protein sequence ID" value="TMR04913.1"/>
    <property type="molecule type" value="Genomic_DNA"/>
</dbReference>
<dbReference type="PRINTS" id="PR00420">
    <property type="entry name" value="RNGMNOXGNASE"/>
</dbReference>
<dbReference type="InterPro" id="IPR002938">
    <property type="entry name" value="FAD-bd"/>
</dbReference>
<dbReference type="Gene3D" id="3.50.50.60">
    <property type="entry name" value="FAD/NAD(P)-binding domain"/>
    <property type="match status" value="1"/>
</dbReference>
<dbReference type="GO" id="GO:0016709">
    <property type="term" value="F:oxidoreductase activity, acting on paired donors, with incorporation or reduction of molecular oxygen, NAD(P)H as one donor, and incorporation of one atom of oxygen"/>
    <property type="evidence" value="ECO:0007669"/>
    <property type="project" value="UniProtKB-ARBA"/>
</dbReference>
<evidence type="ECO:0000256" key="1">
    <source>
        <dbReference type="ARBA" id="ARBA00001974"/>
    </source>
</evidence>
<keyword evidence="6" id="KW-1185">Reference proteome</keyword>
<dbReference type="InterPro" id="IPR050641">
    <property type="entry name" value="RIFMO-like"/>
</dbReference>
<sequence length="507" mass="54244">MNTSVIIAGAGPAGLTLAAELRLAGVDVIVLEKLREPTGQSRGLGFTGRTMEVFEQRGLLSLLPDVETSNVGHYGGLSLDFGVIEDAHWVGKDLPQARTEEMLTEWAVGLDADIRRGHEVVAVSQDDHGVSVEVDGPDGRSRFSAEYLVGCDGGRSTVRKAAGFDFPGLPATLEMFIADVKGADIEPRWTGETRPNGMVMAGPLNDEITRIVVCEKDHPPPPERRTEPPGFAEVAAGWERLTGQDISHGTAVWVTSFGNATRQVTEYRRGRVLLAGDAAHIHLPAGGQGMNTGIQDAMNLGWKLAAQVHGTAPGGLLDSYHTERHRVAERVLTNTRAQGLLFLNGDEMQPLRDVLTELIQYPEVSRHLVGIVSGIDIRYDMGSGDHPLLGARMRPGEEINIDGARTRVGELLHAGRGVLLNLTGDATAYREAAGWAGRVDIVTGKPQAESELADTEGILIRPDGYVAWAAPGCGPVDRALRRWFGAPAADAPAAPAGRTTVYALSRV</sequence>
<evidence type="ECO:0000313" key="6">
    <source>
        <dbReference type="Proteomes" id="UP000309174"/>
    </source>
</evidence>
<keyword evidence="2" id="KW-0285">Flavoprotein</keyword>
<dbReference type="Pfam" id="PF21274">
    <property type="entry name" value="Rng_hyd_C"/>
    <property type="match status" value="1"/>
</dbReference>
<dbReference type="Gene3D" id="3.40.30.120">
    <property type="match status" value="1"/>
</dbReference>
<evidence type="ECO:0000259" key="4">
    <source>
        <dbReference type="Pfam" id="PF01494"/>
    </source>
</evidence>
<keyword evidence="3" id="KW-0274">FAD</keyword>
<dbReference type="InterPro" id="IPR036188">
    <property type="entry name" value="FAD/NAD-bd_sf"/>
</dbReference>
<feature type="domain" description="FAD-binding" evidence="4">
    <location>
        <begin position="3"/>
        <end position="334"/>
    </location>
</feature>
<comment type="cofactor">
    <cofactor evidence="1">
        <name>FAD</name>
        <dbReference type="ChEBI" id="CHEBI:57692"/>
    </cofactor>
</comment>
<proteinExistence type="predicted"/>
<evidence type="ECO:0000256" key="3">
    <source>
        <dbReference type="ARBA" id="ARBA00022827"/>
    </source>
</evidence>
<dbReference type="Proteomes" id="UP000309174">
    <property type="component" value="Unassembled WGS sequence"/>
</dbReference>
<dbReference type="Pfam" id="PF01494">
    <property type="entry name" value="FAD_binding_3"/>
    <property type="match status" value="1"/>
</dbReference>
<protein>
    <submittedName>
        <fullName evidence="5">FAD-binding protein</fullName>
    </submittedName>
</protein>
<name>A0A5C4JHG2_9ACTN</name>
<comment type="caution">
    <text evidence="5">The sequence shown here is derived from an EMBL/GenBank/DDBJ whole genome shotgun (WGS) entry which is preliminary data.</text>
</comment>
<dbReference type="PANTHER" id="PTHR43004:SF19">
    <property type="entry name" value="BINDING MONOOXYGENASE, PUTATIVE (JCVI)-RELATED"/>
    <property type="match status" value="1"/>
</dbReference>
<dbReference type="RefSeq" id="WP_138644354.1">
    <property type="nucleotide sequence ID" value="NZ_VCKW01000027.1"/>
</dbReference>
<organism evidence="5 6">
    <name type="scientific">Actinomadura soli</name>
    <dbReference type="NCBI Taxonomy" id="2508997"/>
    <lineage>
        <taxon>Bacteria</taxon>
        <taxon>Bacillati</taxon>
        <taxon>Actinomycetota</taxon>
        <taxon>Actinomycetes</taxon>
        <taxon>Streptosporangiales</taxon>
        <taxon>Thermomonosporaceae</taxon>
        <taxon>Actinomadura</taxon>
    </lineage>
</organism>
<evidence type="ECO:0000313" key="5">
    <source>
        <dbReference type="EMBL" id="TMR04913.1"/>
    </source>
</evidence>
<reference evidence="5 6" key="1">
    <citation type="submission" date="2019-05" db="EMBL/GenBank/DDBJ databases">
        <title>Draft genome sequence of Actinomadura sp. 14C53.</title>
        <authorList>
            <person name="Saricaoglu S."/>
            <person name="Isik K."/>
        </authorList>
    </citation>
    <scope>NUCLEOTIDE SEQUENCE [LARGE SCALE GENOMIC DNA]</scope>
    <source>
        <strain evidence="5 6">14C53</strain>
    </source>
</reference>
<dbReference type="Gene3D" id="3.30.70.2450">
    <property type="match status" value="1"/>
</dbReference>
<gene>
    <name evidence="5" type="ORF">ETD83_07630</name>
</gene>
<evidence type="ECO:0000256" key="2">
    <source>
        <dbReference type="ARBA" id="ARBA00022630"/>
    </source>
</evidence>
<accession>A0A5C4JHG2</accession>
<dbReference type="OrthoDB" id="8670884at2"/>
<dbReference type="AlphaFoldDB" id="A0A5C4JHG2"/>